<dbReference type="InterPro" id="IPR028082">
    <property type="entry name" value="Peripla_BP_I"/>
</dbReference>
<evidence type="ECO:0000256" key="4">
    <source>
        <dbReference type="SAM" id="SignalP"/>
    </source>
</evidence>
<organism evidence="6 7">
    <name type="scientific">Ruegeria atlantica</name>
    <dbReference type="NCBI Taxonomy" id="81569"/>
    <lineage>
        <taxon>Bacteria</taxon>
        <taxon>Pseudomonadati</taxon>
        <taxon>Pseudomonadota</taxon>
        <taxon>Alphaproteobacteria</taxon>
        <taxon>Rhodobacterales</taxon>
        <taxon>Roseobacteraceae</taxon>
        <taxon>Ruegeria</taxon>
    </lineage>
</organism>
<keyword evidence="7" id="KW-1185">Reference proteome</keyword>
<name>A0A0P1EU00_9RHOB</name>
<dbReference type="GO" id="GO:0030313">
    <property type="term" value="C:cell envelope"/>
    <property type="evidence" value="ECO:0007669"/>
    <property type="project" value="UniProtKB-SubCell"/>
</dbReference>
<reference evidence="7" key="1">
    <citation type="submission" date="2015-09" db="EMBL/GenBank/DDBJ databases">
        <authorList>
            <person name="Rodrigo-Torres L."/>
            <person name="Arahal D.R."/>
        </authorList>
    </citation>
    <scope>NUCLEOTIDE SEQUENCE [LARGE SCALE GENOMIC DNA]</scope>
    <source>
        <strain evidence="7">CECT 4293</strain>
    </source>
</reference>
<proteinExistence type="inferred from homology"/>
<evidence type="ECO:0000313" key="7">
    <source>
        <dbReference type="Proteomes" id="UP000050786"/>
    </source>
</evidence>
<evidence type="ECO:0000256" key="1">
    <source>
        <dbReference type="ARBA" id="ARBA00004196"/>
    </source>
</evidence>
<evidence type="ECO:0000256" key="2">
    <source>
        <dbReference type="ARBA" id="ARBA00007639"/>
    </source>
</evidence>
<dbReference type="Pfam" id="PF13407">
    <property type="entry name" value="Peripla_BP_4"/>
    <property type="match status" value="1"/>
</dbReference>
<comment type="similarity">
    <text evidence="2">Belongs to the bacterial solute-binding protein 2 family.</text>
</comment>
<comment type="subcellular location">
    <subcellularLocation>
        <location evidence="1">Cell envelope</location>
    </subcellularLocation>
</comment>
<dbReference type="SUPFAM" id="SSF53822">
    <property type="entry name" value="Periplasmic binding protein-like I"/>
    <property type="match status" value="1"/>
</dbReference>
<evidence type="ECO:0000256" key="3">
    <source>
        <dbReference type="ARBA" id="ARBA00022729"/>
    </source>
</evidence>
<dbReference type="AlphaFoldDB" id="A0A0P1EU00"/>
<dbReference type="RefSeq" id="WP_058275450.1">
    <property type="nucleotide sequence ID" value="NZ_CYPS01000067.1"/>
</dbReference>
<feature type="chain" id="PRO_5006061907" evidence="4">
    <location>
        <begin position="24"/>
        <end position="344"/>
    </location>
</feature>
<feature type="domain" description="Periplasmic binding protein" evidence="5">
    <location>
        <begin position="52"/>
        <end position="307"/>
    </location>
</feature>
<sequence>MLKTLMNTTMAAGFAVLASVVHAEDYPTPVPLEDGAQAPIDAIAPKNEKFRIAYMPPATEFNYYIAIGEGIKAVAAEAGVEVFMLAPQSGADINGQMGMIQDVLTQDVDAIIFGTHDEFAAAPLLKQAVDKGMAVLMINSDIPNFPTPIHGVVGYSQRNGTHNIADWAIENYGDKPLKVGIIEGQPGYHSTERVGGFLDGIDGNENFEVVVSIDGKWNVEGGNTAGMDILQSHPGLDMIFAANDYMIIGASFAAKALGRSDIVLLGNDGDTSGLEEIAAGNITATVNTSPFLMGRAAMQATIDALNGTYPGGWIETPTSIEDKDGAVAVLKEPEKLFPQPSKEY</sequence>
<accession>A0A0P1EU00</accession>
<gene>
    <name evidence="6" type="primary">alsB</name>
    <name evidence="6" type="ORF">RUM4293_04458</name>
</gene>
<dbReference type="InterPro" id="IPR025997">
    <property type="entry name" value="SBP_2_dom"/>
</dbReference>
<feature type="signal peptide" evidence="4">
    <location>
        <begin position="1"/>
        <end position="23"/>
    </location>
</feature>
<dbReference type="GO" id="GO:0030246">
    <property type="term" value="F:carbohydrate binding"/>
    <property type="evidence" value="ECO:0007669"/>
    <property type="project" value="UniProtKB-ARBA"/>
</dbReference>
<dbReference type="CDD" id="cd01536">
    <property type="entry name" value="PBP1_ABC_sugar_binding-like"/>
    <property type="match status" value="1"/>
</dbReference>
<dbReference type="Gene3D" id="3.40.50.2300">
    <property type="match status" value="2"/>
</dbReference>
<evidence type="ECO:0000313" key="6">
    <source>
        <dbReference type="EMBL" id="CUH45542.1"/>
    </source>
</evidence>
<keyword evidence="3 4" id="KW-0732">Signal</keyword>
<evidence type="ECO:0000259" key="5">
    <source>
        <dbReference type="Pfam" id="PF13407"/>
    </source>
</evidence>
<dbReference type="EMBL" id="CYPS01000067">
    <property type="protein sequence ID" value="CUH45542.1"/>
    <property type="molecule type" value="Genomic_DNA"/>
</dbReference>
<dbReference type="PANTHER" id="PTHR46847">
    <property type="entry name" value="D-ALLOSE-BINDING PERIPLASMIC PROTEIN-RELATED"/>
    <property type="match status" value="1"/>
</dbReference>
<dbReference type="PANTHER" id="PTHR46847:SF1">
    <property type="entry name" value="D-ALLOSE-BINDING PERIPLASMIC PROTEIN-RELATED"/>
    <property type="match status" value="1"/>
</dbReference>
<protein>
    <submittedName>
        <fullName evidence="6">D-allose-binding periplasmic protein</fullName>
    </submittedName>
</protein>
<dbReference type="Proteomes" id="UP000050786">
    <property type="component" value="Unassembled WGS sequence"/>
</dbReference>